<name>A0A0F0GUM3_LENAE</name>
<gene>
    <name evidence="2" type="ORF">UK23_21720</name>
</gene>
<dbReference type="Proteomes" id="UP000033393">
    <property type="component" value="Unassembled WGS sequence"/>
</dbReference>
<evidence type="ECO:0000313" key="2">
    <source>
        <dbReference type="EMBL" id="KJK46975.1"/>
    </source>
</evidence>
<keyword evidence="3" id="KW-1185">Reference proteome</keyword>
<keyword evidence="1" id="KW-0732">Signal</keyword>
<evidence type="ECO:0000313" key="3">
    <source>
        <dbReference type="Proteomes" id="UP000033393"/>
    </source>
</evidence>
<sequence length="121" mass="13782">MKKLRVLLVALAAVLTSLVAISPAQAAQPCEQGQVCFYVDTNFGGFKSRYWDDQNKVNKKLRFSALPESRTVSSIRNLTPYSFNIWNSKGKRKCLPPSYKLAYLAEWDNDVQYIAFYTSQC</sequence>
<dbReference type="Pfam" id="PF03995">
    <property type="entry name" value="Inhibitor_I36"/>
    <property type="match status" value="1"/>
</dbReference>
<protein>
    <recommendedName>
        <fullName evidence="4">Peptidase inhibitor family I36</fullName>
    </recommendedName>
</protein>
<dbReference type="PATRIC" id="fig|68170.10.peg.5414"/>
<evidence type="ECO:0008006" key="4">
    <source>
        <dbReference type="Google" id="ProtNLM"/>
    </source>
</evidence>
<comment type="caution">
    <text evidence="2">The sequence shown here is derived from an EMBL/GenBank/DDBJ whole genome shotgun (WGS) entry which is preliminary data.</text>
</comment>
<feature type="chain" id="PRO_5002441687" description="Peptidase inhibitor family I36" evidence="1">
    <location>
        <begin position="27"/>
        <end position="121"/>
    </location>
</feature>
<proteinExistence type="predicted"/>
<accession>A0A0F0GUM3</accession>
<feature type="signal peptide" evidence="1">
    <location>
        <begin position="1"/>
        <end position="26"/>
    </location>
</feature>
<dbReference type="AlphaFoldDB" id="A0A0F0GUM3"/>
<organism evidence="2 3">
    <name type="scientific">Lentzea aerocolonigenes</name>
    <name type="common">Lechevalieria aerocolonigenes</name>
    <name type="synonym">Saccharothrix aerocolonigenes</name>
    <dbReference type="NCBI Taxonomy" id="68170"/>
    <lineage>
        <taxon>Bacteria</taxon>
        <taxon>Bacillati</taxon>
        <taxon>Actinomycetota</taxon>
        <taxon>Actinomycetes</taxon>
        <taxon>Pseudonocardiales</taxon>
        <taxon>Pseudonocardiaceae</taxon>
        <taxon>Lentzea</taxon>
    </lineage>
</organism>
<reference evidence="2 3" key="1">
    <citation type="submission" date="2015-02" db="EMBL/GenBank/DDBJ databases">
        <authorList>
            <person name="Ju K.-S."/>
            <person name="Doroghazi J.R."/>
            <person name="Metcalf W."/>
        </authorList>
    </citation>
    <scope>NUCLEOTIDE SEQUENCE [LARGE SCALE GENOMIC DNA]</scope>
    <source>
        <strain evidence="2 3">NRRL B-16140</strain>
    </source>
</reference>
<dbReference type="EMBL" id="JYJG01000149">
    <property type="protein sequence ID" value="KJK46975.1"/>
    <property type="molecule type" value="Genomic_DNA"/>
</dbReference>
<dbReference type="RefSeq" id="WP_045313416.1">
    <property type="nucleotide sequence ID" value="NZ_JYJG01000149.1"/>
</dbReference>
<evidence type="ECO:0000256" key="1">
    <source>
        <dbReference type="SAM" id="SignalP"/>
    </source>
</evidence>